<evidence type="ECO:0000259" key="2">
    <source>
        <dbReference type="Pfam" id="PF11396"/>
    </source>
</evidence>
<dbReference type="Proteomes" id="UP000283589">
    <property type="component" value="Unassembled WGS sequence"/>
</dbReference>
<proteinExistence type="predicted"/>
<keyword evidence="1" id="KW-0732">Signal</keyword>
<dbReference type="InterPro" id="IPR021533">
    <property type="entry name" value="PepSY-like"/>
</dbReference>
<feature type="domain" description="Putative beta-lactamase-inhibitor-like PepSY-like" evidence="2">
    <location>
        <begin position="65"/>
        <end position="143"/>
    </location>
</feature>
<reference evidence="3 4" key="1">
    <citation type="submission" date="2018-08" db="EMBL/GenBank/DDBJ databases">
        <title>A genome reference for cultivated species of the human gut microbiota.</title>
        <authorList>
            <person name="Zou Y."/>
            <person name="Xue W."/>
            <person name="Luo G."/>
        </authorList>
    </citation>
    <scope>NUCLEOTIDE SEQUENCE [LARGE SCALE GENOMIC DNA]</scope>
    <source>
        <strain evidence="3 4">AF14-49</strain>
    </source>
</reference>
<dbReference type="Pfam" id="PF11396">
    <property type="entry name" value="PepSY_like"/>
    <property type="match status" value="3"/>
</dbReference>
<feature type="signal peptide" evidence="1">
    <location>
        <begin position="1"/>
        <end position="19"/>
    </location>
</feature>
<gene>
    <name evidence="3" type="ORF">DWW18_00170</name>
</gene>
<evidence type="ECO:0000313" key="3">
    <source>
        <dbReference type="EMBL" id="RGV36654.1"/>
    </source>
</evidence>
<dbReference type="RefSeq" id="WP_118258266.1">
    <property type="nucleotide sequence ID" value="NZ_CALBWO010000038.1"/>
</dbReference>
<organism evidence="3 4">
    <name type="scientific">Butyricimonas virosa</name>
    <dbReference type="NCBI Taxonomy" id="544645"/>
    <lineage>
        <taxon>Bacteria</taxon>
        <taxon>Pseudomonadati</taxon>
        <taxon>Bacteroidota</taxon>
        <taxon>Bacteroidia</taxon>
        <taxon>Bacteroidales</taxon>
        <taxon>Odoribacteraceae</taxon>
        <taxon>Butyricimonas</taxon>
    </lineage>
</organism>
<dbReference type="Gene3D" id="3.10.450.360">
    <property type="match status" value="2"/>
</dbReference>
<evidence type="ECO:0000256" key="1">
    <source>
        <dbReference type="SAM" id="SignalP"/>
    </source>
</evidence>
<comment type="caution">
    <text evidence="3">The sequence shown here is derived from an EMBL/GenBank/DDBJ whole genome shotgun (WGS) entry which is preliminary data.</text>
</comment>
<dbReference type="STRING" id="1121130.GCA_000519105_02360"/>
<dbReference type="AlphaFoldDB" id="A0A412X6C6"/>
<dbReference type="EMBL" id="QRZA01000001">
    <property type="protein sequence ID" value="RGV36654.1"/>
    <property type="molecule type" value="Genomic_DNA"/>
</dbReference>
<feature type="domain" description="Putative beta-lactamase-inhibitor-like PepSY-like" evidence="2">
    <location>
        <begin position="159"/>
        <end position="190"/>
    </location>
</feature>
<evidence type="ECO:0000313" key="4">
    <source>
        <dbReference type="Proteomes" id="UP000283589"/>
    </source>
</evidence>
<sequence length="281" mass="32233">MKTTLVTALILLSTTFAFSSCKDSSYTPPKNVVSAFKAKYPSAKRVEWEVKNTYQVAEFHIDFTEVEAWFDNNGQWVMTESDVKYNSLPVVIRNSFKSGEYGRWEVEDVDKLERAGMETIYIIEAELGEQEVALHYLENGTLVKTLMDNDGRGYQPESAPKTVLQFIQQKYPQANIVEIDQDKGLLKIDIIDQQIMKEVVFNHQNQWVVTTWEVSHNNVPANVMNVLKTSSYANYRIDDIDYEERADGSLVYIFEVEQGDREFDVTIDANNLKIVSAIPKN</sequence>
<feature type="domain" description="Putative beta-lactamase-inhibitor-like PepSY-like" evidence="2">
    <location>
        <begin position="197"/>
        <end position="269"/>
    </location>
</feature>
<dbReference type="PROSITE" id="PS51257">
    <property type="entry name" value="PROKAR_LIPOPROTEIN"/>
    <property type="match status" value="1"/>
</dbReference>
<protein>
    <recommendedName>
        <fullName evidence="2">Putative beta-lactamase-inhibitor-like PepSY-like domain-containing protein</fullName>
    </recommendedName>
</protein>
<dbReference type="SUPFAM" id="SSF160574">
    <property type="entry name" value="BT0923-like"/>
    <property type="match status" value="2"/>
</dbReference>
<feature type="chain" id="PRO_5019562443" description="Putative beta-lactamase-inhibitor-like PepSY-like domain-containing protein" evidence="1">
    <location>
        <begin position="20"/>
        <end position="281"/>
    </location>
</feature>
<accession>A0A412X6C6</accession>
<name>A0A412X6C6_9BACT</name>